<reference evidence="1 2" key="1">
    <citation type="submission" date="2018-08" db="EMBL/GenBank/DDBJ databases">
        <title>Isolation, diversity and antifungal activity of Actinobacteria from wheat.</title>
        <authorList>
            <person name="Han C."/>
        </authorList>
    </citation>
    <scope>NUCLEOTIDE SEQUENCE [LARGE SCALE GENOMIC DNA]</scope>
    <source>
        <strain evidence="1 2">NEAU-YY421</strain>
    </source>
</reference>
<gene>
    <name evidence="1" type="ORF">DY218_11295</name>
</gene>
<keyword evidence="2" id="KW-1185">Reference proteome</keyword>
<comment type="caution">
    <text evidence="1">The sequence shown here is derived from an EMBL/GenBank/DDBJ whole genome shotgun (WGS) entry which is preliminary data.</text>
</comment>
<proteinExistence type="predicted"/>
<dbReference type="OrthoDB" id="140419at2"/>
<organism evidence="1 2">
    <name type="scientific">Streptomyces triticagri</name>
    <dbReference type="NCBI Taxonomy" id="2293568"/>
    <lineage>
        <taxon>Bacteria</taxon>
        <taxon>Bacillati</taxon>
        <taxon>Actinomycetota</taxon>
        <taxon>Actinomycetes</taxon>
        <taxon>Kitasatosporales</taxon>
        <taxon>Streptomycetaceae</taxon>
        <taxon>Streptomyces</taxon>
    </lineage>
</organism>
<dbReference type="EMBL" id="QUAK01000064">
    <property type="protein sequence ID" value="RFU86609.1"/>
    <property type="molecule type" value="Genomic_DNA"/>
</dbReference>
<dbReference type="Proteomes" id="UP000263094">
    <property type="component" value="Unassembled WGS sequence"/>
</dbReference>
<evidence type="ECO:0000313" key="1">
    <source>
        <dbReference type="EMBL" id="RFU86609.1"/>
    </source>
</evidence>
<evidence type="ECO:0008006" key="3">
    <source>
        <dbReference type="Google" id="ProtNLM"/>
    </source>
</evidence>
<evidence type="ECO:0000313" key="2">
    <source>
        <dbReference type="Proteomes" id="UP000263094"/>
    </source>
</evidence>
<name>A0A372M6Y9_9ACTN</name>
<protein>
    <recommendedName>
        <fullName evidence="3">DUF885 domain-containing protein</fullName>
    </recommendedName>
</protein>
<dbReference type="AlphaFoldDB" id="A0A372M6Y9"/>
<accession>A0A372M6Y9</accession>
<sequence length="386" mass="41906">MRSYALLALRTDRLLAESGGGTMLIYDGPDALRSEVAAPEPAPPAQLVEECDALEADIPFEGHRAACLTAQLTAMRAMVRQVDGADVPFPEHARQCLGVTVDRQPEDRFEAAHAQLSAALPSGPGPLAGRLHAWQQSHSVPVDRVADLVRSAIAETVARTRTIVELPDGLDIDIGVRLDPGPHRGHYAGAGRGTMYINDSFPFNAADLLYVVAHEGFPGHIAESLLKGVHLAHQPEHAVRFMISPPFVVSEGLGLHAQQVAFPGDEAQRWITDKVLTPLEIPLDGSDFAAIHDARNALWGAWGNAAMLAAEGRPDAEVAAYLKRWALLSEAETAWALGSLRTPVMGTYVLGYFHGWRLLQTWIDEPDRQSRVRRLLTEPILPADVV</sequence>